<dbReference type="PROSITE" id="PS51296">
    <property type="entry name" value="RIESKE"/>
    <property type="match status" value="1"/>
</dbReference>
<proteinExistence type="predicted"/>
<feature type="domain" description="Rieske" evidence="10">
    <location>
        <begin position="7"/>
        <end position="101"/>
    </location>
</feature>
<evidence type="ECO:0000256" key="1">
    <source>
        <dbReference type="ARBA" id="ARBA00004370"/>
    </source>
</evidence>
<dbReference type="PANTHER" id="PTHR21266:SF32">
    <property type="entry name" value="CHOLESTEROL 7-DESATURASE NVD"/>
    <property type="match status" value="1"/>
</dbReference>
<evidence type="ECO:0000256" key="5">
    <source>
        <dbReference type="ARBA" id="ARBA00022989"/>
    </source>
</evidence>
<dbReference type="InterPro" id="IPR050584">
    <property type="entry name" value="Cholesterol_7-desaturase"/>
</dbReference>
<dbReference type="GO" id="GO:0051537">
    <property type="term" value="F:2 iron, 2 sulfur cluster binding"/>
    <property type="evidence" value="ECO:0007669"/>
    <property type="project" value="UniProtKB-KW"/>
</dbReference>
<keyword evidence="2" id="KW-0812">Transmembrane</keyword>
<dbReference type="Gene3D" id="2.102.10.10">
    <property type="entry name" value="Rieske [2Fe-2S] iron-sulphur domain"/>
    <property type="match status" value="1"/>
</dbReference>
<sequence>MNVHSGWYLAAFTSELTGDVSPLDLGTRRLTAVRDASGIRVFDADCPHRGAHLGRGGRLDGGCLVCPFHGQRVLLGRPEREGSRPWVREHEAVVCGQALFVRLTDGPEDDRGMRTVLKELAGNYSLVAAVHQPVAAPAALIVENAFDTDHFTALHKVHQVRDMRHRHGAEGELVMDGEFPMPASPWRGPTAVPGREPYVPRFYARAFSPGVVVTEFGPPDEVHVIVTAAVPAADGTCVARVAIGVREGRERELPMLITGSKRALAEDIAVWEHLAHQGEFGPQGPGPADAAVVAYREFCTGFADLGTPRPDTSCPEER</sequence>
<evidence type="ECO:0000256" key="2">
    <source>
        <dbReference type="ARBA" id="ARBA00022692"/>
    </source>
</evidence>
<dbReference type="Pfam" id="PF00355">
    <property type="entry name" value="Rieske"/>
    <property type="match status" value="1"/>
</dbReference>
<protein>
    <recommendedName>
        <fullName evidence="10">Rieske domain-containing protein</fullName>
    </recommendedName>
</protein>
<evidence type="ECO:0000256" key="8">
    <source>
        <dbReference type="ARBA" id="ARBA00023014"/>
    </source>
</evidence>
<keyword evidence="8" id="KW-0411">Iron-sulfur</keyword>
<dbReference type="InterPro" id="IPR036922">
    <property type="entry name" value="Rieske_2Fe-2S_sf"/>
</dbReference>
<evidence type="ECO:0000256" key="4">
    <source>
        <dbReference type="ARBA" id="ARBA00022723"/>
    </source>
</evidence>
<evidence type="ECO:0000256" key="3">
    <source>
        <dbReference type="ARBA" id="ARBA00022714"/>
    </source>
</evidence>
<dbReference type="GO" id="GO:0004497">
    <property type="term" value="F:monooxygenase activity"/>
    <property type="evidence" value="ECO:0007669"/>
    <property type="project" value="UniProtKB-ARBA"/>
</dbReference>
<dbReference type="SUPFAM" id="SSF50022">
    <property type="entry name" value="ISP domain"/>
    <property type="match status" value="1"/>
</dbReference>
<dbReference type="GO" id="GO:0016020">
    <property type="term" value="C:membrane"/>
    <property type="evidence" value="ECO:0007669"/>
    <property type="project" value="UniProtKB-SubCell"/>
</dbReference>
<evidence type="ECO:0000256" key="9">
    <source>
        <dbReference type="ARBA" id="ARBA00023136"/>
    </source>
</evidence>
<gene>
    <name evidence="11" type="ORF">GCM10010334_40790</name>
</gene>
<comment type="subcellular location">
    <subcellularLocation>
        <location evidence="1">Membrane</location>
    </subcellularLocation>
</comment>
<comment type="caution">
    <text evidence="11">The sequence shown here is derived from an EMBL/GenBank/DDBJ whole genome shotgun (WGS) entry which is preliminary data.</text>
</comment>
<dbReference type="Gene3D" id="3.90.380.10">
    <property type="entry name" value="Naphthalene 1,2-dioxygenase Alpha Subunit, Chain A, domain 1"/>
    <property type="match status" value="1"/>
</dbReference>
<dbReference type="GO" id="GO:0005737">
    <property type="term" value="C:cytoplasm"/>
    <property type="evidence" value="ECO:0007669"/>
    <property type="project" value="TreeGrafter"/>
</dbReference>
<dbReference type="SUPFAM" id="SSF55961">
    <property type="entry name" value="Bet v1-like"/>
    <property type="match status" value="1"/>
</dbReference>
<organism evidence="11 12">
    <name type="scientific">Streptomyces finlayi</name>
    <dbReference type="NCBI Taxonomy" id="67296"/>
    <lineage>
        <taxon>Bacteria</taxon>
        <taxon>Bacillati</taxon>
        <taxon>Actinomycetota</taxon>
        <taxon>Actinomycetes</taxon>
        <taxon>Kitasatosporales</taxon>
        <taxon>Streptomycetaceae</taxon>
        <taxon>Streptomyces</taxon>
    </lineage>
</organism>
<evidence type="ECO:0000259" key="10">
    <source>
        <dbReference type="PROSITE" id="PS51296"/>
    </source>
</evidence>
<evidence type="ECO:0000313" key="12">
    <source>
        <dbReference type="Proteomes" id="UP000638353"/>
    </source>
</evidence>
<keyword evidence="5" id="KW-1133">Transmembrane helix</keyword>
<dbReference type="EMBL" id="BMVC01000007">
    <property type="protein sequence ID" value="GHC98353.1"/>
    <property type="molecule type" value="Genomic_DNA"/>
</dbReference>
<dbReference type="Proteomes" id="UP000638353">
    <property type="component" value="Unassembled WGS sequence"/>
</dbReference>
<name>A0A918WZF8_9ACTN</name>
<dbReference type="GO" id="GO:0046872">
    <property type="term" value="F:metal ion binding"/>
    <property type="evidence" value="ECO:0007669"/>
    <property type="project" value="UniProtKB-KW"/>
</dbReference>
<dbReference type="GO" id="GO:0016705">
    <property type="term" value="F:oxidoreductase activity, acting on paired donors, with incorporation or reduction of molecular oxygen"/>
    <property type="evidence" value="ECO:0007669"/>
    <property type="project" value="UniProtKB-ARBA"/>
</dbReference>
<dbReference type="InterPro" id="IPR017941">
    <property type="entry name" value="Rieske_2Fe-2S"/>
</dbReference>
<evidence type="ECO:0000256" key="7">
    <source>
        <dbReference type="ARBA" id="ARBA00023004"/>
    </source>
</evidence>
<reference evidence="11" key="2">
    <citation type="submission" date="2020-09" db="EMBL/GenBank/DDBJ databases">
        <authorList>
            <person name="Sun Q."/>
            <person name="Ohkuma M."/>
        </authorList>
    </citation>
    <scope>NUCLEOTIDE SEQUENCE</scope>
    <source>
        <strain evidence="11">JCM 4637</strain>
    </source>
</reference>
<dbReference type="PANTHER" id="PTHR21266">
    <property type="entry name" value="IRON-SULFUR DOMAIN CONTAINING PROTEIN"/>
    <property type="match status" value="1"/>
</dbReference>
<keyword evidence="9" id="KW-0472">Membrane</keyword>
<reference evidence="11" key="1">
    <citation type="journal article" date="2014" name="Int. J. Syst. Evol. Microbiol.">
        <title>Complete genome sequence of Corynebacterium casei LMG S-19264T (=DSM 44701T), isolated from a smear-ripened cheese.</title>
        <authorList>
            <consortium name="US DOE Joint Genome Institute (JGI-PGF)"/>
            <person name="Walter F."/>
            <person name="Albersmeier A."/>
            <person name="Kalinowski J."/>
            <person name="Ruckert C."/>
        </authorList>
    </citation>
    <scope>NUCLEOTIDE SEQUENCE</scope>
    <source>
        <strain evidence="11">JCM 4637</strain>
    </source>
</reference>
<dbReference type="AlphaFoldDB" id="A0A918WZF8"/>
<keyword evidence="3" id="KW-0001">2Fe-2S</keyword>
<keyword evidence="6" id="KW-0560">Oxidoreductase</keyword>
<evidence type="ECO:0000256" key="6">
    <source>
        <dbReference type="ARBA" id="ARBA00023002"/>
    </source>
</evidence>
<keyword evidence="7" id="KW-0408">Iron</keyword>
<dbReference type="RefSeq" id="WP_189824329.1">
    <property type="nucleotide sequence ID" value="NZ_BMVC01000007.1"/>
</dbReference>
<keyword evidence="4" id="KW-0479">Metal-binding</keyword>
<accession>A0A918WZF8</accession>
<evidence type="ECO:0000313" key="11">
    <source>
        <dbReference type="EMBL" id="GHC98353.1"/>
    </source>
</evidence>